<evidence type="ECO:0000313" key="3">
    <source>
        <dbReference type="EMBL" id="PJE77818.1"/>
    </source>
</evidence>
<feature type="domain" description="CCHC-type" evidence="2">
    <location>
        <begin position="358"/>
        <end position="371"/>
    </location>
</feature>
<evidence type="ECO:0000256" key="1">
    <source>
        <dbReference type="SAM" id="MobiDB-lite"/>
    </source>
</evidence>
<dbReference type="PANTHER" id="PTHR33223:SF6">
    <property type="entry name" value="CCHC-TYPE DOMAIN-CONTAINING PROTEIN"/>
    <property type="match status" value="1"/>
</dbReference>
<dbReference type="PROSITE" id="PS50158">
    <property type="entry name" value="ZF_CCHC"/>
    <property type="match status" value="1"/>
</dbReference>
<dbReference type="EMBL" id="NSIT01000359">
    <property type="protein sequence ID" value="PJE77818.1"/>
    <property type="molecule type" value="Genomic_DNA"/>
</dbReference>
<dbReference type="InterPro" id="IPR036875">
    <property type="entry name" value="Znf_CCHC_sf"/>
</dbReference>
<feature type="region of interest" description="Disordered" evidence="1">
    <location>
        <begin position="276"/>
        <end position="298"/>
    </location>
</feature>
<accession>A0A2H9T3K8</accession>
<evidence type="ECO:0000259" key="2">
    <source>
        <dbReference type="PROSITE" id="PS50158"/>
    </source>
</evidence>
<proteinExistence type="predicted"/>
<dbReference type="InterPro" id="IPR001878">
    <property type="entry name" value="Znf_CCHC"/>
</dbReference>
<reference evidence="3" key="1">
    <citation type="journal article" date="2017" name="Appl. Environ. Microbiol.">
        <title>Molecular characterization of an Endozoicomonas-like organism causing infection in king scallop Pecten maximus L.</title>
        <authorList>
            <person name="Cano I."/>
            <person name="van Aerle R."/>
            <person name="Ross S."/>
            <person name="Verner-Jeffreys D.W."/>
            <person name="Paley R.K."/>
            <person name="Rimmer G."/>
            <person name="Ryder D."/>
            <person name="Hooper P."/>
            <person name="Stone D."/>
            <person name="Feist S.W."/>
        </authorList>
    </citation>
    <scope>NUCLEOTIDE SEQUENCE</scope>
</reference>
<name>A0A2H9T3K8_9ZZZZ</name>
<dbReference type="GO" id="GO:0003676">
    <property type="term" value="F:nucleic acid binding"/>
    <property type="evidence" value="ECO:0007669"/>
    <property type="project" value="InterPro"/>
</dbReference>
<dbReference type="GO" id="GO:0008270">
    <property type="term" value="F:zinc ion binding"/>
    <property type="evidence" value="ECO:0007669"/>
    <property type="project" value="InterPro"/>
</dbReference>
<gene>
    <name evidence="3" type="ORF">CI610_03253</name>
</gene>
<feature type="compositionally biased region" description="Polar residues" evidence="1">
    <location>
        <begin position="315"/>
        <end position="326"/>
    </location>
</feature>
<dbReference type="Pfam" id="PF03732">
    <property type="entry name" value="Retrotrans_gag"/>
    <property type="match status" value="1"/>
</dbReference>
<feature type="region of interest" description="Disordered" evidence="1">
    <location>
        <begin position="315"/>
        <end position="349"/>
    </location>
</feature>
<comment type="caution">
    <text evidence="3">The sequence shown here is derived from an EMBL/GenBank/DDBJ whole genome shotgun (WGS) entry which is preliminary data.</text>
</comment>
<dbReference type="SUPFAM" id="SSF57756">
    <property type="entry name" value="Retrovirus zinc finger-like domains"/>
    <property type="match status" value="1"/>
</dbReference>
<sequence>MSTRQISTSTSIDILSEITDNSLSSDDNDDLHIFDEHFLAKNALHEFSFVPDKNSRSIPVSITDFPDNITLPDVPSIFSSTGISDYEPLTDSATDDLHTMAKLTCKKFSGYPHEDGHKFLSEFESYAILLKADNDNRKIAAFHLHLQGPALTWFNSISDTGAKTTWECLKKLFCERFVSLDWHSPQMMLENENFQKISLQQNQPIEDYHCQLVEKGQLIHKAEHEVLARFLAGLPRGLSFFVRAGLPRDLDTALTAAKIGEANGFRTDTVPFSTQQSAEMCASATSTLHPQPQKSELTDIKQQIQQLTDVVSRLSVNHNSSDSQQNPQARKRQQSPRQPQYQAQPPFQKQVQNNNIICHSCRAEGHMRRDCNWNGVGESLSFLKCQLCFQFGHPALSCRLLAQHPPPNQGNAFHLRSQGPFPSGHQ</sequence>
<dbReference type="AlphaFoldDB" id="A0A2H9T3K8"/>
<organism evidence="3">
    <name type="scientific">invertebrate metagenome</name>
    <dbReference type="NCBI Taxonomy" id="1711999"/>
    <lineage>
        <taxon>unclassified sequences</taxon>
        <taxon>metagenomes</taxon>
        <taxon>organismal metagenomes</taxon>
    </lineage>
</organism>
<protein>
    <recommendedName>
        <fullName evidence="2">CCHC-type domain-containing protein</fullName>
    </recommendedName>
</protein>
<dbReference type="Gene3D" id="4.10.60.10">
    <property type="entry name" value="Zinc finger, CCHC-type"/>
    <property type="match status" value="1"/>
</dbReference>
<dbReference type="InterPro" id="IPR005162">
    <property type="entry name" value="Retrotrans_gag_dom"/>
</dbReference>
<feature type="compositionally biased region" description="Low complexity" evidence="1">
    <location>
        <begin position="335"/>
        <end position="349"/>
    </location>
</feature>
<dbReference type="PANTHER" id="PTHR33223">
    <property type="entry name" value="CCHC-TYPE DOMAIN-CONTAINING PROTEIN"/>
    <property type="match status" value="1"/>
</dbReference>